<accession>A0A151QT31</accession>
<dbReference type="InterPro" id="IPR051320">
    <property type="entry name" value="Viral_Replic_Matur_Polypro"/>
</dbReference>
<gene>
    <name evidence="2" type="ORF">KK1_045731</name>
</gene>
<dbReference type="PANTHER" id="PTHR33064">
    <property type="entry name" value="POL PROTEIN"/>
    <property type="match status" value="1"/>
</dbReference>
<dbReference type="OMA" id="NHISIYY"/>
<evidence type="ECO:0000259" key="1">
    <source>
        <dbReference type="Pfam" id="PF00078"/>
    </source>
</evidence>
<proteinExistence type="predicted"/>
<feature type="domain" description="Reverse transcriptase" evidence="1">
    <location>
        <begin position="1"/>
        <end position="67"/>
    </location>
</feature>
<reference evidence="2" key="1">
    <citation type="journal article" date="2012" name="Nat. Biotechnol.">
        <title>Draft genome sequence of pigeonpea (Cajanus cajan), an orphan legume crop of resource-poor farmers.</title>
        <authorList>
            <person name="Varshney R.K."/>
            <person name="Chen W."/>
            <person name="Li Y."/>
            <person name="Bharti A.K."/>
            <person name="Saxena R.K."/>
            <person name="Schlueter J.A."/>
            <person name="Donoghue M.T."/>
            <person name="Azam S."/>
            <person name="Fan G."/>
            <person name="Whaley A.M."/>
            <person name="Farmer A.D."/>
            <person name="Sheridan J."/>
            <person name="Iwata A."/>
            <person name="Tuteja R."/>
            <person name="Penmetsa R.V."/>
            <person name="Wu W."/>
            <person name="Upadhyaya H.D."/>
            <person name="Yang S.P."/>
            <person name="Shah T."/>
            <person name="Saxena K.B."/>
            <person name="Michael T."/>
            <person name="McCombie W.R."/>
            <person name="Yang B."/>
            <person name="Zhang G."/>
            <person name="Yang H."/>
            <person name="Wang J."/>
            <person name="Spillane C."/>
            <person name="Cook D.R."/>
            <person name="May G.D."/>
            <person name="Xu X."/>
            <person name="Jackson S.A."/>
        </authorList>
    </citation>
    <scope>NUCLEOTIDE SEQUENCE [LARGE SCALE GENOMIC DNA]</scope>
</reference>
<name>A0A151QT31_CAJCA</name>
<organism evidence="2 3">
    <name type="scientific">Cajanus cajan</name>
    <name type="common">Pigeon pea</name>
    <name type="synonym">Cajanus indicus</name>
    <dbReference type="NCBI Taxonomy" id="3821"/>
    <lineage>
        <taxon>Eukaryota</taxon>
        <taxon>Viridiplantae</taxon>
        <taxon>Streptophyta</taxon>
        <taxon>Embryophyta</taxon>
        <taxon>Tracheophyta</taxon>
        <taxon>Spermatophyta</taxon>
        <taxon>Magnoliopsida</taxon>
        <taxon>eudicotyledons</taxon>
        <taxon>Gunneridae</taxon>
        <taxon>Pentapetalae</taxon>
        <taxon>rosids</taxon>
        <taxon>fabids</taxon>
        <taxon>Fabales</taxon>
        <taxon>Fabaceae</taxon>
        <taxon>Papilionoideae</taxon>
        <taxon>50 kb inversion clade</taxon>
        <taxon>NPAAA clade</taxon>
        <taxon>indigoferoid/millettioid clade</taxon>
        <taxon>Phaseoleae</taxon>
        <taxon>Cajanus</taxon>
    </lineage>
</organism>
<dbReference type="InterPro" id="IPR043502">
    <property type="entry name" value="DNA/RNA_pol_sf"/>
</dbReference>
<sequence>MNDIFNSYSNFCIVYIDVVLVFSNSINQHFKHLEIFFKVIKRNGTLAVSKTKIYLFQIKIKFLGHTISQGTIRRICRVIEFADKFPNQILEKMQLQRFLGCLNYVADFFPQLSNIIKPLHDRLKKSPPPLTVKAMQFSVLCMHCLRTPP</sequence>
<dbReference type="Pfam" id="PF00078">
    <property type="entry name" value="RVT_1"/>
    <property type="match status" value="1"/>
</dbReference>
<dbReference type="InterPro" id="IPR000477">
    <property type="entry name" value="RT_dom"/>
</dbReference>
<dbReference type="Gramene" id="C.cajan_42466.t">
    <property type="protein sequence ID" value="C.cajan_42466.t.cds1"/>
    <property type="gene ID" value="C.cajan_42466"/>
</dbReference>
<evidence type="ECO:0000313" key="3">
    <source>
        <dbReference type="Proteomes" id="UP000075243"/>
    </source>
</evidence>
<protein>
    <submittedName>
        <fullName evidence="2">Enzymatic polyprotein</fullName>
    </submittedName>
</protein>
<evidence type="ECO:0000313" key="2">
    <source>
        <dbReference type="EMBL" id="KYP33414.1"/>
    </source>
</evidence>
<dbReference type="PANTHER" id="PTHR33064:SF37">
    <property type="entry name" value="RIBONUCLEASE H"/>
    <property type="match status" value="1"/>
</dbReference>
<dbReference type="Proteomes" id="UP000075243">
    <property type="component" value="Unassembled WGS sequence"/>
</dbReference>
<dbReference type="AlphaFoldDB" id="A0A151QT31"/>
<dbReference type="Gene3D" id="3.30.70.270">
    <property type="match status" value="2"/>
</dbReference>
<dbReference type="InterPro" id="IPR043128">
    <property type="entry name" value="Rev_trsase/Diguanyl_cyclase"/>
</dbReference>
<keyword evidence="3" id="KW-1185">Reference proteome</keyword>
<dbReference type="SUPFAM" id="SSF56672">
    <property type="entry name" value="DNA/RNA polymerases"/>
    <property type="match status" value="1"/>
</dbReference>
<dbReference type="EMBL" id="KQ484893">
    <property type="protein sequence ID" value="KYP33414.1"/>
    <property type="molecule type" value="Genomic_DNA"/>
</dbReference>